<dbReference type="Proteomes" id="UP000015105">
    <property type="component" value="Chromosome 3D"/>
</dbReference>
<reference evidence="2" key="5">
    <citation type="journal article" date="2021" name="G3 (Bethesda)">
        <title>Aegilops tauschii genome assembly Aet v5.0 features greater sequence contiguity and improved annotation.</title>
        <authorList>
            <person name="Wang L."/>
            <person name="Zhu T."/>
            <person name="Rodriguez J.C."/>
            <person name="Deal K.R."/>
            <person name="Dubcovsky J."/>
            <person name="McGuire P.E."/>
            <person name="Lux T."/>
            <person name="Spannagl M."/>
            <person name="Mayer K.F.X."/>
            <person name="Baldrich P."/>
            <person name="Meyers B.C."/>
            <person name="Huo N."/>
            <person name="Gu Y.Q."/>
            <person name="Zhou H."/>
            <person name="Devos K.M."/>
            <person name="Bennetzen J.L."/>
            <person name="Unver T."/>
            <person name="Budak H."/>
            <person name="Gulick P.J."/>
            <person name="Galiba G."/>
            <person name="Kalapos B."/>
            <person name="Nelson D.R."/>
            <person name="Li P."/>
            <person name="You F.M."/>
            <person name="Luo M.C."/>
            <person name="Dvorak J."/>
        </authorList>
    </citation>
    <scope>NUCLEOTIDE SEQUENCE [LARGE SCALE GENOMIC DNA]</scope>
    <source>
        <strain evidence="2">cv. AL8/78</strain>
    </source>
</reference>
<organism evidence="2 3">
    <name type="scientific">Aegilops tauschii subsp. strangulata</name>
    <name type="common">Goatgrass</name>
    <dbReference type="NCBI Taxonomy" id="200361"/>
    <lineage>
        <taxon>Eukaryota</taxon>
        <taxon>Viridiplantae</taxon>
        <taxon>Streptophyta</taxon>
        <taxon>Embryophyta</taxon>
        <taxon>Tracheophyta</taxon>
        <taxon>Spermatophyta</taxon>
        <taxon>Magnoliopsida</taxon>
        <taxon>Liliopsida</taxon>
        <taxon>Poales</taxon>
        <taxon>Poaceae</taxon>
        <taxon>BOP clade</taxon>
        <taxon>Pooideae</taxon>
        <taxon>Triticodae</taxon>
        <taxon>Triticeae</taxon>
        <taxon>Triticinae</taxon>
        <taxon>Aegilops</taxon>
    </lineage>
</organism>
<evidence type="ECO:0000313" key="3">
    <source>
        <dbReference type="Proteomes" id="UP000015105"/>
    </source>
</evidence>
<proteinExistence type="predicted"/>
<dbReference type="Pfam" id="PF12295">
    <property type="entry name" value="Symplekin_C"/>
    <property type="match status" value="1"/>
</dbReference>
<accession>A0A453FAZ4</accession>
<reference evidence="2" key="4">
    <citation type="submission" date="2019-03" db="UniProtKB">
        <authorList>
            <consortium name="EnsemblPlants"/>
        </authorList>
    </citation>
    <scope>IDENTIFICATION</scope>
</reference>
<reference evidence="2" key="3">
    <citation type="journal article" date="2017" name="Nature">
        <title>Genome sequence of the progenitor of the wheat D genome Aegilops tauschii.</title>
        <authorList>
            <person name="Luo M.C."/>
            <person name="Gu Y.Q."/>
            <person name="Puiu D."/>
            <person name="Wang H."/>
            <person name="Twardziok S.O."/>
            <person name="Deal K.R."/>
            <person name="Huo N."/>
            <person name="Zhu T."/>
            <person name="Wang L."/>
            <person name="Wang Y."/>
            <person name="McGuire P.E."/>
            <person name="Liu S."/>
            <person name="Long H."/>
            <person name="Ramasamy R.K."/>
            <person name="Rodriguez J.C."/>
            <person name="Van S.L."/>
            <person name="Yuan L."/>
            <person name="Wang Z."/>
            <person name="Xia Z."/>
            <person name="Xiao L."/>
            <person name="Anderson O.D."/>
            <person name="Ouyang S."/>
            <person name="Liang Y."/>
            <person name="Zimin A.V."/>
            <person name="Pertea G."/>
            <person name="Qi P."/>
            <person name="Bennetzen J.L."/>
            <person name="Dai X."/>
            <person name="Dawson M.W."/>
            <person name="Muller H.G."/>
            <person name="Kugler K."/>
            <person name="Rivarola-Duarte L."/>
            <person name="Spannagl M."/>
            <person name="Mayer K.F.X."/>
            <person name="Lu F.H."/>
            <person name="Bevan M.W."/>
            <person name="Leroy P."/>
            <person name="Li P."/>
            <person name="You F.M."/>
            <person name="Sun Q."/>
            <person name="Liu Z."/>
            <person name="Lyons E."/>
            <person name="Wicker T."/>
            <person name="Salzberg S.L."/>
            <person name="Devos K.M."/>
            <person name="Dvorak J."/>
        </authorList>
    </citation>
    <scope>NUCLEOTIDE SEQUENCE [LARGE SCALE GENOMIC DNA]</scope>
    <source>
        <strain evidence="2">cv. AL8/78</strain>
    </source>
</reference>
<sequence>MLDIIHSPPEGSEELVTMILQTLTEESNPSANLVVAVKHLYETKLKDASILIPLLSSFPKEEVLPIFPRLVDLSPDRFQDALARILQGSAHTGPALTPAEVLIAIHDINPEKDKVPLKKVIDACTACFEQRTVFTQQVLEKALNKLVDNVPIPLLFMRTVIQALDAFPALVDFVMGILSRLVNKQIWKMPKLWVGFLKLAYQTQPRSFDVLLQLPPPQLEVALNKYPNLRPHLSSFVNRQNLHNKLPRHTLNILGFVNEPQQAPMPFAPAALQTADATSSLPGGHSEIYG</sequence>
<dbReference type="PANTHER" id="PTHR47184">
    <property type="entry name" value="PHOSPHATIDYLINOSITOL 3-AND 4-KINASE FAMILY PROTEIN-RELATED"/>
    <property type="match status" value="1"/>
</dbReference>
<dbReference type="PANTHER" id="PTHR47184:SF3">
    <property type="entry name" value="PHOSPHATIDYLINOSITOL 3-AND 4-KINASE FAMILY PROTEIN-RELATED"/>
    <property type="match status" value="1"/>
</dbReference>
<feature type="domain" description="Symplekin C-terminal" evidence="1">
    <location>
        <begin position="47"/>
        <end position="225"/>
    </location>
</feature>
<keyword evidence="3" id="KW-1185">Reference proteome</keyword>
<name>A0A453FAZ4_AEGTS</name>
<dbReference type="EnsemblPlants" id="AET3Gv20629000.27">
    <property type="protein sequence ID" value="AET3Gv20629000.27"/>
    <property type="gene ID" value="AET3Gv20629000"/>
</dbReference>
<reference evidence="3" key="1">
    <citation type="journal article" date="2014" name="Science">
        <title>Ancient hybridizations among the ancestral genomes of bread wheat.</title>
        <authorList>
            <consortium name="International Wheat Genome Sequencing Consortium,"/>
            <person name="Marcussen T."/>
            <person name="Sandve S.R."/>
            <person name="Heier L."/>
            <person name="Spannagl M."/>
            <person name="Pfeifer M."/>
            <person name="Jakobsen K.S."/>
            <person name="Wulff B.B."/>
            <person name="Steuernagel B."/>
            <person name="Mayer K.F."/>
            <person name="Olsen O.A."/>
        </authorList>
    </citation>
    <scope>NUCLEOTIDE SEQUENCE [LARGE SCALE GENOMIC DNA]</scope>
    <source>
        <strain evidence="3">cv. AL8/78</strain>
    </source>
</reference>
<dbReference type="InterPro" id="IPR022075">
    <property type="entry name" value="Symplekin_C"/>
</dbReference>
<reference evidence="3" key="2">
    <citation type="journal article" date="2017" name="Nat. Plants">
        <title>The Aegilops tauschii genome reveals multiple impacts of transposons.</title>
        <authorList>
            <person name="Zhao G."/>
            <person name="Zou C."/>
            <person name="Li K."/>
            <person name="Wang K."/>
            <person name="Li T."/>
            <person name="Gao L."/>
            <person name="Zhang X."/>
            <person name="Wang H."/>
            <person name="Yang Z."/>
            <person name="Liu X."/>
            <person name="Jiang W."/>
            <person name="Mao L."/>
            <person name="Kong X."/>
            <person name="Jiao Y."/>
            <person name="Jia J."/>
        </authorList>
    </citation>
    <scope>NUCLEOTIDE SEQUENCE [LARGE SCALE GENOMIC DNA]</scope>
    <source>
        <strain evidence="3">cv. AL8/78</strain>
    </source>
</reference>
<evidence type="ECO:0000259" key="1">
    <source>
        <dbReference type="Pfam" id="PF12295"/>
    </source>
</evidence>
<protein>
    <recommendedName>
        <fullName evidence="1">Symplekin C-terminal domain-containing protein</fullName>
    </recommendedName>
</protein>
<dbReference type="AlphaFoldDB" id="A0A453FAZ4"/>
<dbReference type="Gramene" id="AET3Gv20629000.27">
    <property type="protein sequence ID" value="AET3Gv20629000.27"/>
    <property type="gene ID" value="AET3Gv20629000"/>
</dbReference>
<evidence type="ECO:0000313" key="2">
    <source>
        <dbReference type="EnsemblPlants" id="AET3Gv20629000.27"/>
    </source>
</evidence>